<evidence type="ECO:0000256" key="1">
    <source>
        <dbReference type="ARBA" id="ARBA00004123"/>
    </source>
</evidence>
<feature type="compositionally biased region" description="Acidic residues" evidence="9">
    <location>
        <begin position="21"/>
        <end position="41"/>
    </location>
</feature>
<evidence type="ECO:0000256" key="9">
    <source>
        <dbReference type="SAM" id="MobiDB-lite"/>
    </source>
</evidence>
<evidence type="ECO:0000256" key="6">
    <source>
        <dbReference type="ARBA" id="ARBA00022771"/>
    </source>
</evidence>
<dbReference type="SMART" id="SM01280">
    <property type="entry name" value="Mcm10"/>
    <property type="match status" value="1"/>
</dbReference>
<dbReference type="InterPro" id="IPR040184">
    <property type="entry name" value="Mcm10"/>
</dbReference>
<accession>A0A1I8IML8</accession>
<reference evidence="12" key="1">
    <citation type="submission" date="2016-11" db="UniProtKB">
        <authorList>
            <consortium name="WormBaseParasite"/>
        </authorList>
    </citation>
    <scope>IDENTIFICATION</scope>
</reference>
<evidence type="ECO:0000313" key="11">
    <source>
        <dbReference type="Proteomes" id="UP000095280"/>
    </source>
</evidence>
<evidence type="ECO:0000256" key="4">
    <source>
        <dbReference type="ARBA" id="ARBA00022705"/>
    </source>
</evidence>
<dbReference type="GO" id="GO:0043596">
    <property type="term" value="C:nuclear replication fork"/>
    <property type="evidence" value="ECO:0007669"/>
    <property type="project" value="TreeGrafter"/>
</dbReference>
<dbReference type="Pfam" id="PF24863">
    <property type="entry name" value="zf-CCCH_Mcm10"/>
    <property type="match status" value="1"/>
</dbReference>
<evidence type="ECO:0000256" key="8">
    <source>
        <dbReference type="ARBA" id="ARBA00023242"/>
    </source>
</evidence>
<dbReference type="PANTHER" id="PTHR13454">
    <property type="entry name" value="PROTEIN MCM10 HOMOLOG"/>
    <property type="match status" value="1"/>
</dbReference>
<feature type="compositionally biased region" description="Basic and acidic residues" evidence="9">
    <location>
        <begin position="174"/>
        <end position="185"/>
    </location>
</feature>
<evidence type="ECO:0000256" key="2">
    <source>
        <dbReference type="ARBA" id="ARBA00009679"/>
    </source>
</evidence>
<dbReference type="GO" id="GO:0003688">
    <property type="term" value="F:DNA replication origin binding"/>
    <property type="evidence" value="ECO:0007669"/>
    <property type="project" value="TreeGrafter"/>
</dbReference>
<dbReference type="InterPro" id="IPR056791">
    <property type="entry name" value="Znf_Mcm10_C"/>
</dbReference>
<feature type="region of interest" description="Disordered" evidence="9">
    <location>
        <begin position="541"/>
        <end position="575"/>
    </location>
</feature>
<name>A0A1I8IML8_9PLAT</name>
<keyword evidence="7" id="KW-0862">Zinc</keyword>
<dbReference type="GO" id="GO:0006270">
    <property type="term" value="P:DNA replication initiation"/>
    <property type="evidence" value="ECO:0007669"/>
    <property type="project" value="InterPro"/>
</dbReference>
<keyword evidence="8" id="KW-0539">Nucleus</keyword>
<dbReference type="WBParaSite" id="maker-uti_cns_0014493-snap-gene-0.5-mRNA-1">
    <property type="protein sequence ID" value="maker-uti_cns_0014493-snap-gene-0.5-mRNA-1"/>
    <property type="gene ID" value="maker-uti_cns_0014493-snap-gene-0.5"/>
</dbReference>
<feature type="compositionally biased region" description="Low complexity" evidence="9">
    <location>
        <begin position="542"/>
        <end position="561"/>
    </location>
</feature>
<dbReference type="GO" id="GO:0003697">
    <property type="term" value="F:single-stranded DNA binding"/>
    <property type="evidence" value="ECO:0007669"/>
    <property type="project" value="InterPro"/>
</dbReference>
<feature type="region of interest" description="Disordered" evidence="9">
    <location>
        <begin position="862"/>
        <end position="899"/>
    </location>
</feature>
<evidence type="ECO:0000256" key="3">
    <source>
        <dbReference type="ARBA" id="ARBA00017770"/>
    </source>
</evidence>
<dbReference type="Proteomes" id="UP000095280">
    <property type="component" value="Unplaced"/>
</dbReference>
<keyword evidence="6" id="KW-0863">Zinc-finger</keyword>
<feature type="compositionally biased region" description="Basic and acidic residues" evidence="9">
    <location>
        <begin position="89"/>
        <end position="101"/>
    </location>
</feature>
<evidence type="ECO:0000259" key="10">
    <source>
        <dbReference type="SMART" id="SM01280"/>
    </source>
</evidence>
<feature type="compositionally biased region" description="Low complexity" evidence="9">
    <location>
        <begin position="73"/>
        <end position="87"/>
    </location>
</feature>
<evidence type="ECO:0000313" key="12">
    <source>
        <dbReference type="WBParaSite" id="maker-uti_cns_0014493-snap-gene-0.5-mRNA-1"/>
    </source>
</evidence>
<feature type="region of interest" description="Disordered" evidence="9">
    <location>
        <begin position="174"/>
        <end position="217"/>
    </location>
</feature>
<dbReference type="PANTHER" id="PTHR13454:SF11">
    <property type="entry name" value="PROTEIN MCM10 HOMOLOG"/>
    <property type="match status" value="1"/>
</dbReference>
<proteinExistence type="inferred from homology"/>
<keyword evidence="11" id="KW-1185">Reference proteome</keyword>
<dbReference type="Pfam" id="PF09332">
    <property type="entry name" value="Mcm10"/>
    <property type="match status" value="1"/>
</dbReference>
<feature type="compositionally biased region" description="Basic and acidic residues" evidence="9">
    <location>
        <begin position="42"/>
        <end position="53"/>
    </location>
</feature>
<dbReference type="InterPro" id="IPR055065">
    <property type="entry name" value="OB_MCM10"/>
</dbReference>
<feature type="compositionally biased region" description="Low complexity" evidence="9">
    <location>
        <begin position="202"/>
        <end position="215"/>
    </location>
</feature>
<dbReference type="InterPro" id="IPR015411">
    <property type="entry name" value="Rep_factor_Mcm10_C"/>
</dbReference>
<organism evidence="11 12">
    <name type="scientific">Macrostomum lignano</name>
    <dbReference type="NCBI Taxonomy" id="282301"/>
    <lineage>
        <taxon>Eukaryota</taxon>
        <taxon>Metazoa</taxon>
        <taxon>Spiralia</taxon>
        <taxon>Lophotrochozoa</taxon>
        <taxon>Platyhelminthes</taxon>
        <taxon>Rhabditophora</taxon>
        <taxon>Macrostomorpha</taxon>
        <taxon>Macrostomida</taxon>
        <taxon>Macrostomidae</taxon>
        <taxon>Macrostomum</taxon>
    </lineage>
</organism>
<protein>
    <recommendedName>
        <fullName evidence="3">Protein MCM10 homolog</fullName>
    </recommendedName>
</protein>
<keyword evidence="4" id="KW-0235">DNA replication</keyword>
<feature type="region of interest" description="Disordered" evidence="9">
    <location>
        <begin position="1"/>
        <end position="154"/>
    </location>
</feature>
<keyword evidence="5" id="KW-0479">Metal-binding</keyword>
<comment type="subcellular location">
    <subcellularLocation>
        <location evidence="1">Nucleus</location>
    </subcellularLocation>
</comment>
<dbReference type="Pfam" id="PF22379">
    <property type="entry name" value="OB_MCM10"/>
    <property type="match status" value="1"/>
</dbReference>
<evidence type="ECO:0000256" key="7">
    <source>
        <dbReference type="ARBA" id="ARBA00022833"/>
    </source>
</evidence>
<dbReference type="Pfam" id="PF09329">
    <property type="entry name" value="zf-primase"/>
    <property type="match status" value="1"/>
</dbReference>
<dbReference type="Gene3D" id="2.40.50.140">
    <property type="entry name" value="Nucleic acid-binding proteins"/>
    <property type="match status" value="1"/>
</dbReference>
<comment type="similarity">
    <text evidence="2">Belongs to the MCM10 family.</text>
</comment>
<feature type="compositionally biased region" description="Polar residues" evidence="9">
    <location>
        <begin position="878"/>
        <end position="898"/>
    </location>
</feature>
<dbReference type="InterPro" id="IPR012340">
    <property type="entry name" value="NA-bd_OB-fold"/>
</dbReference>
<dbReference type="GO" id="GO:0008270">
    <property type="term" value="F:zinc ion binding"/>
    <property type="evidence" value="ECO:0007669"/>
    <property type="project" value="UniProtKB-KW"/>
</dbReference>
<dbReference type="InterPro" id="IPR015408">
    <property type="entry name" value="Znf_Mcm10/DnaG"/>
</dbReference>
<sequence length="951" mass="103627">MSKQHNPASECDDEARKSAPSDDESDSDSDSDWDCIQEESMEDFKARQLEKQKNLQQSSSGYTDIGIESFLNSPSPASSSASAASSSRLIDKVNKELERRGGSYLPRGSSVDNGERLGIDELDDDGTVSRRPQKRQAADAAAFDSNDRNVDDEGEAFSEFGQLVYKRMRLLEEESQDRSRDRRLNDSISAKASASAEDKATKQQQQSEQKQQSLAEELKAKRESLVAAIKSDFSTRKSSTASDPGDFTVLAGTRLRLTRLKVSSLDWEQRLMRGRRLVAMATNADQLGRQLEQCRSDGVQPVLVAVLVGAVQQQKRQSGSSKSSYSIWRLADLARLDQQPAGLFLFGKVHEAHWKEAATGLAVAVLQPRILPARAGSSGSSGMSLAIDNPQQLLILGKAADYGVCGRPTKSGNNGGRCQNAVNLAVCPVCEYHAGQEYRRLASKRSDVASTFVGVEPRKYREPHKPLAAAAASPIGVTFLKSNNNSSIKFGQSPSSSLSTSQASATSGGGGVSGIRAFLQQQNASASNSPGARMLRRSIEVSVTTQKQKNQSQQQSQSSSVPFSGISRVGMPDPSSGTNLAFSEFAAGMNRDFRPTLGRGCGVGDIVDLNDTCPSNQAGPVLPKPTVMSVGEIAKLKAIKKMRAAGGMEQLQQQQSQRRLAELNQRLNEDSVGDAAETQASTVSKPARQHRLLGNIDTESPEFLRLMSQSSAYAELASDRVSKEQDSYFNTLERKEQVEAKLATITERKVRVADCAQCGVRCQQPSERCKREGHQLNWTTAVKRPFKCKDCKQTTFTLDCRYPTEPCRRCGGQSYEKTSFATERKGPTLERDVLLARGEERNVSRSSRSNQIRLPLNQRLAKKANKDQAGAKPLPVSQRVTKQNHGAENGEELSSSGHQGAVQRAIINHGGKDEQLAEGAAQAKQQDVPQYGVVLHDECDELRQFACCYGN</sequence>
<evidence type="ECO:0000256" key="5">
    <source>
        <dbReference type="ARBA" id="ARBA00022723"/>
    </source>
</evidence>
<feature type="domain" description="Replication factor Mcm10 C-terminal" evidence="10">
    <location>
        <begin position="503"/>
        <end position="843"/>
    </location>
</feature>
<dbReference type="AlphaFoldDB" id="A0A1I8IML8"/>